<comment type="caution">
    <text evidence="1">The sequence shown here is derived from an EMBL/GenBank/DDBJ whole genome shotgun (WGS) entry which is preliminary data.</text>
</comment>
<evidence type="ECO:0000313" key="1">
    <source>
        <dbReference type="EMBL" id="GGS13759.1"/>
    </source>
</evidence>
<dbReference type="Proteomes" id="UP000620633">
    <property type="component" value="Unassembled WGS sequence"/>
</dbReference>
<gene>
    <name evidence="1" type="ORF">GCM10008961_01180</name>
</gene>
<dbReference type="EMBL" id="BMQO01000001">
    <property type="protein sequence ID" value="GGS13759.1"/>
    <property type="molecule type" value="Genomic_DNA"/>
</dbReference>
<protein>
    <submittedName>
        <fullName evidence="1">Uncharacterized protein</fullName>
    </submittedName>
</protein>
<proteinExistence type="predicted"/>
<accession>A0ABQ2SB61</accession>
<dbReference type="RefSeq" id="WP_189098162.1">
    <property type="nucleotide sequence ID" value="NZ_BMQO01000001.1"/>
</dbReference>
<sequence length="110" mass="12153">MTYTLTIEAVQADRSGKTAEYIEFNKAEKGSAFQGRIQYRQGDKYTPASLMFSFLLPESGNLPNTCKVDDPKVEEGVTQFSGRFESMKLMMSSVTDKTASKGTCTATLQN</sequence>
<name>A0ABQ2SB61_9DEIO</name>
<keyword evidence="2" id="KW-1185">Reference proteome</keyword>
<organism evidence="1 2">
    <name type="scientific">Deinococcus knuensis</name>
    <dbReference type="NCBI Taxonomy" id="1837380"/>
    <lineage>
        <taxon>Bacteria</taxon>
        <taxon>Thermotogati</taxon>
        <taxon>Deinococcota</taxon>
        <taxon>Deinococci</taxon>
        <taxon>Deinococcales</taxon>
        <taxon>Deinococcaceae</taxon>
        <taxon>Deinococcus</taxon>
    </lineage>
</organism>
<reference evidence="2" key="1">
    <citation type="journal article" date="2019" name="Int. J. Syst. Evol. Microbiol.">
        <title>The Global Catalogue of Microorganisms (GCM) 10K type strain sequencing project: providing services to taxonomists for standard genome sequencing and annotation.</title>
        <authorList>
            <consortium name="The Broad Institute Genomics Platform"/>
            <consortium name="The Broad Institute Genome Sequencing Center for Infectious Disease"/>
            <person name="Wu L."/>
            <person name="Ma J."/>
        </authorList>
    </citation>
    <scope>NUCLEOTIDE SEQUENCE [LARGE SCALE GENOMIC DNA]</scope>
    <source>
        <strain evidence="2">JCM 31406</strain>
    </source>
</reference>
<evidence type="ECO:0000313" key="2">
    <source>
        <dbReference type="Proteomes" id="UP000620633"/>
    </source>
</evidence>